<gene>
    <name evidence="1" type="ORF">HPB48_016415</name>
</gene>
<evidence type="ECO:0000313" key="2">
    <source>
        <dbReference type="Proteomes" id="UP000821853"/>
    </source>
</evidence>
<sequence>MVQCPKRLATVTPGAKMKVPKEAMKWQVLYTAPFKASNMPESKKCLVADGCAGQNKNSAMICTILWWLQNEVPAEVSKVALVFPVTGHSFLPPDRVFGRIKNDIMLYPKLQIVFAEHGTVLELGKHWDLYMQQRC</sequence>
<comment type="caution">
    <text evidence="1">The sequence shown here is derived from an EMBL/GenBank/DDBJ whole genome shotgun (WGS) entry which is preliminary data.</text>
</comment>
<organism evidence="1 2">
    <name type="scientific">Haemaphysalis longicornis</name>
    <name type="common">Bush tick</name>
    <dbReference type="NCBI Taxonomy" id="44386"/>
    <lineage>
        <taxon>Eukaryota</taxon>
        <taxon>Metazoa</taxon>
        <taxon>Ecdysozoa</taxon>
        <taxon>Arthropoda</taxon>
        <taxon>Chelicerata</taxon>
        <taxon>Arachnida</taxon>
        <taxon>Acari</taxon>
        <taxon>Parasitiformes</taxon>
        <taxon>Ixodida</taxon>
        <taxon>Ixodoidea</taxon>
        <taxon>Ixodidae</taxon>
        <taxon>Haemaphysalinae</taxon>
        <taxon>Haemaphysalis</taxon>
    </lineage>
</organism>
<accession>A0A9J6GVP0</accession>
<reference evidence="1 2" key="1">
    <citation type="journal article" date="2020" name="Cell">
        <title>Large-Scale Comparative Analyses of Tick Genomes Elucidate Their Genetic Diversity and Vector Capacities.</title>
        <authorList>
            <consortium name="Tick Genome and Microbiome Consortium (TIGMIC)"/>
            <person name="Jia N."/>
            <person name="Wang J."/>
            <person name="Shi W."/>
            <person name="Du L."/>
            <person name="Sun Y."/>
            <person name="Zhan W."/>
            <person name="Jiang J.F."/>
            <person name="Wang Q."/>
            <person name="Zhang B."/>
            <person name="Ji P."/>
            <person name="Bell-Sakyi L."/>
            <person name="Cui X.M."/>
            <person name="Yuan T.T."/>
            <person name="Jiang B.G."/>
            <person name="Yang W.F."/>
            <person name="Lam T.T."/>
            <person name="Chang Q.C."/>
            <person name="Ding S.J."/>
            <person name="Wang X.J."/>
            <person name="Zhu J.G."/>
            <person name="Ruan X.D."/>
            <person name="Zhao L."/>
            <person name="Wei J.T."/>
            <person name="Ye R.Z."/>
            <person name="Que T.C."/>
            <person name="Du C.H."/>
            <person name="Zhou Y.H."/>
            <person name="Cheng J.X."/>
            <person name="Dai P.F."/>
            <person name="Guo W.B."/>
            <person name="Han X.H."/>
            <person name="Huang E.J."/>
            <person name="Li L.F."/>
            <person name="Wei W."/>
            <person name="Gao Y.C."/>
            <person name="Liu J.Z."/>
            <person name="Shao H.Z."/>
            <person name="Wang X."/>
            <person name="Wang C.C."/>
            <person name="Yang T.C."/>
            <person name="Huo Q.B."/>
            <person name="Li W."/>
            <person name="Chen H.Y."/>
            <person name="Chen S.E."/>
            <person name="Zhou L.G."/>
            <person name="Ni X.B."/>
            <person name="Tian J.H."/>
            <person name="Sheng Y."/>
            <person name="Liu T."/>
            <person name="Pan Y.S."/>
            <person name="Xia L.Y."/>
            <person name="Li J."/>
            <person name="Zhao F."/>
            <person name="Cao W.C."/>
        </authorList>
    </citation>
    <scope>NUCLEOTIDE SEQUENCE [LARGE SCALE GENOMIC DNA]</scope>
    <source>
        <strain evidence="1">HaeL-2018</strain>
    </source>
</reference>
<name>A0A9J6GVP0_HAELO</name>
<dbReference type="Proteomes" id="UP000821853">
    <property type="component" value="Chromosome 8"/>
</dbReference>
<keyword evidence="2" id="KW-1185">Reference proteome</keyword>
<evidence type="ECO:0000313" key="1">
    <source>
        <dbReference type="EMBL" id="KAH9379562.1"/>
    </source>
</evidence>
<proteinExistence type="predicted"/>
<dbReference type="VEuPathDB" id="VectorBase:HLOH_056531"/>
<dbReference type="AlphaFoldDB" id="A0A9J6GVP0"/>
<dbReference type="OrthoDB" id="6779410at2759"/>
<dbReference type="EMBL" id="JABSTR010000010">
    <property type="protein sequence ID" value="KAH9379562.1"/>
    <property type="molecule type" value="Genomic_DNA"/>
</dbReference>
<protein>
    <submittedName>
        <fullName evidence="1">Uncharacterized protein</fullName>
    </submittedName>
</protein>